<feature type="domain" description="Methylamine utilisation protein MauE" evidence="6">
    <location>
        <begin position="30"/>
        <end position="153"/>
    </location>
</feature>
<evidence type="ECO:0000259" key="6">
    <source>
        <dbReference type="Pfam" id="PF07291"/>
    </source>
</evidence>
<keyword evidence="8" id="KW-1185">Reference proteome</keyword>
<dbReference type="RefSeq" id="WP_136577339.1">
    <property type="nucleotide sequence ID" value="NZ_STFF01000003.1"/>
</dbReference>
<comment type="caution">
    <text evidence="7">The sequence shown here is derived from an EMBL/GenBank/DDBJ whole genome shotgun (WGS) entry which is preliminary data.</text>
</comment>
<evidence type="ECO:0000256" key="5">
    <source>
        <dbReference type="SAM" id="Phobius"/>
    </source>
</evidence>
<protein>
    <recommendedName>
        <fullName evidence="6">Methylamine utilisation protein MauE domain-containing protein</fullName>
    </recommendedName>
</protein>
<dbReference type="Pfam" id="PF07291">
    <property type="entry name" value="MauE"/>
    <property type="match status" value="1"/>
</dbReference>
<dbReference type="Proteomes" id="UP000306918">
    <property type="component" value="Unassembled WGS sequence"/>
</dbReference>
<dbReference type="InterPro" id="IPR009908">
    <property type="entry name" value="Methylamine_util_MauE"/>
</dbReference>
<dbReference type="UniPathway" id="UPA00895"/>
<reference evidence="7 8" key="1">
    <citation type="submission" date="2019-04" db="EMBL/GenBank/DDBJ databases">
        <title>Niastella caeni sp. nov., isolated from activated sludge.</title>
        <authorList>
            <person name="Sheng M."/>
        </authorList>
    </citation>
    <scope>NUCLEOTIDE SEQUENCE [LARGE SCALE GENOMIC DNA]</scope>
    <source>
        <strain evidence="7 8">HX-2-15</strain>
    </source>
</reference>
<sequence>MNECSIANNLSKQNASAKPVSKWINKRFGVELICFLLLLLFSYAAVSKLIEYNSFVGQLRKSPYLEQYASIVAWLVPVVECIIVLLLLFKKTRLTGLFASFGLMLMFTAYIYTMLNFSFYIPCSCGGILALMSWTQHFWFNVIFTVLALTGVLLMVVRRQ</sequence>
<gene>
    <name evidence="7" type="ORF">FAM09_11880</name>
</gene>
<dbReference type="GO" id="GO:0016020">
    <property type="term" value="C:membrane"/>
    <property type="evidence" value="ECO:0007669"/>
    <property type="project" value="UniProtKB-SubCell"/>
</dbReference>
<evidence type="ECO:0000256" key="1">
    <source>
        <dbReference type="ARBA" id="ARBA00004141"/>
    </source>
</evidence>
<proteinExistence type="predicted"/>
<evidence type="ECO:0000256" key="4">
    <source>
        <dbReference type="ARBA" id="ARBA00023136"/>
    </source>
</evidence>
<dbReference type="OrthoDB" id="680026at2"/>
<feature type="transmembrane region" description="Helical" evidence="5">
    <location>
        <begin position="138"/>
        <end position="157"/>
    </location>
</feature>
<organism evidence="7 8">
    <name type="scientific">Niastella caeni</name>
    <dbReference type="NCBI Taxonomy" id="2569763"/>
    <lineage>
        <taxon>Bacteria</taxon>
        <taxon>Pseudomonadati</taxon>
        <taxon>Bacteroidota</taxon>
        <taxon>Chitinophagia</taxon>
        <taxon>Chitinophagales</taxon>
        <taxon>Chitinophagaceae</taxon>
        <taxon>Niastella</taxon>
    </lineage>
</organism>
<evidence type="ECO:0000256" key="3">
    <source>
        <dbReference type="ARBA" id="ARBA00022989"/>
    </source>
</evidence>
<keyword evidence="4 5" id="KW-0472">Membrane</keyword>
<dbReference type="GO" id="GO:0030416">
    <property type="term" value="P:methylamine metabolic process"/>
    <property type="evidence" value="ECO:0007669"/>
    <property type="project" value="InterPro"/>
</dbReference>
<evidence type="ECO:0000313" key="8">
    <source>
        <dbReference type="Proteomes" id="UP000306918"/>
    </source>
</evidence>
<comment type="subcellular location">
    <subcellularLocation>
        <location evidence="1">Membrane</location>
        <topology evidence="1">Multi-pass membrane protein</topology>
    </subcellularLocation>
</comment>
<name>A0A4S8HUD0_9BACT</name>
<feature type="transmembrane region" description="Helical" evidence="5">
    <location>
        <begin position="101"/>
        <end position="132"/>
    </location>
</feature>
<accession>A0A4S8HUD0</accession>
<dbReference type="EMBL" id="STFF01000003">
    <property type="protein sequence ID" value="THU39207.1"/>
    <property type="molecule type" value="Genomic_DNA"/>
</dbReference>
<feature type="transmembrane region" description="Helical" evidence="5">
    <location>
        <begin position="67"/>
        <end position="89"/>
    </location>
</feature>
<dbReference type="AlphaFoldDB" id="A0A4S8HUD0"/>
<keyword evidence="2 5" id="KW-0812">Transmembrane</keyword>
<evidence type="ECO:0000313" key="7">
    <source>
        <dbReference type="EMBL" id="THU39207.1"/>
    </source>
</evidence>
<keyword evidence="3 5" id="KW-1133">Transmembrane helix</keyword>
<evidence type="ECO:0000256" key="2">
    <source>
        <dbReference type="ARBA" id="ARBA00022692"/>
    </source>
</evidence>
<feature type="transmembrane region" description="Helical" evidence="5">
    <location>
        <begin position="28"/>
        <end position="47"/>
    </location>
</feature>